<protein>
    <submittedName>
        <fullName evidence="1">Uncharacterized protein</fullName>
    </submittedName>
</protein>
<dbReference type="EMBL" id="CM032182">
    <property type="protein sequence ID" value="KAG7097644.1"/>
    <property type="molecule type" value="Genomic_DNA"/>
</dbReference>
<accession>A0A9P7UZN1</accession>
<dbReference type="OrthoDB" id="3065426at2759"/>
<dbReference type="RefSeq" id="XP_043014114.1">
    <property type="nucleotide sequence ID" value="XM_043149508.1"/>
</dbReference>
<gene>
    <name evidence="1" type="ORF">E1B28_004976</name>
</gene>
<dbReference type="Proteomes" id="UP001049176">
    <property type="component" value="Chromosome 2"/>
</dbReference>
<evidence type="ECO:0000313" key="2">
    <source>
        <dbReference type="Proteomes" id="UP001049176"/>
    </source>
</evidence>
<name>A0A9P7UZN1_9AGAR</name>
<reference evidence="1" key="1">
    <citation type="journal article" date="2021" name="Genome Biol. Evol.">
        <title>The assembled and annotated genome of the fairy-ring fungus Marasmius oreades.</title>
        <authorList>
            <person name="Hiltunen M."/>
            <person name="Ament-Velasquez S.L."/>
            <person name="Johannesson H."/>
        </authorList>
    </citation>
    <scope>NUCLEOTIDE SEQUENCE</scope>
    <source>
        <strain evidence="1">03SP1</strain>
    </source>
</reference>
<dbReference type="GeneID" id="66074052"/>
<sequence>MSIFQGANGISIGQGTFNVVTGNQTNNNNIYNHYIAEEKKKRRIYDEFPDIQRGLVHRLKDLDYKNYFLCWNDRLNKQEVEFMVERTISTAKIHGDSSTYTVVSYKGQDAQKAWKKEFQQFSETTNTTKMQLFGINQSRIPLLIFYGELVPLAHLSDRLGPFGQAYTRTLSLNMECGESEMWINPAQGTLVHGLQLPEFSQTYSIVEIHGDQHELYLTHSSFSAVETLPPSVELLDEDVCFRYFSQLPLNKDLDIDVIDVFHLISDIQRERSPIINQPYVFSSKTNSIIAVGRDEWVGYGCLDNQVLMPDGRIRFTLGDKASVFVLKTNTQGDRRAWFSQASSVFHRLGISLDEASAYSEPASKNLKPS</sequence>
<proteinExistence type="predicted"/>
<dbReference type="AlphaFoldDB" id="A0A9P7UZN1"/>
<dbReference type="KEGG" id="more:E1B28_004976"/>
<comment type="caution">
    <text evidence="1">The sequence shown here is derived from an EMBL/GenBank/DDBJ whole genome shotgun (WGS) entry which is preliminary data.</text>
</comment>
<keyword evidence="2" id="KW-1185">Reference proteome</keyword>
<evidence type="ECO:0000313" key="1">
    <source>
        <dbReference type="EMBL" id="KAG7097644.1"/>
    </source>
</evidence>
<organism evidence="1 2">
    <name type="scientific">Marasmius oreades</name>
    <name type="common">fairy-ring Marasmius</name>
    <dbReference type="NCBI Taxonomy" id="181124"/>
    <lineage>
        <taxon>Eukaryota</taxon>
        <taxon>Fungi</taxon>
        <taxon>Dikarya</taxon>
        <taxon>Basidiomycota</taxon>
        <taxon>Agaricomycotina</taxon>
        <taxon>Agaricomycetes</taxon>
        <taxon>Agaricomycetidae</taxon>
        <taxon>Agaricales</taxon>
        <taxon>Marasmiineae</taxon>
        <taxon>Marasmiaceae</taxon>
        <taxon>Marasmius</taxon>
    </lineage>
</organism>